<feature type="region of interest" description="Disordered" evidence="1">
    <location>
        <begin position="53"/>
        <end position="88"/>
    </location>
</feature>
<feature type="region of interest" description="Disordered" evidence="1">
    <location>
        <begin position="103"/>
        <end position="136"/>
    </location>
</feature>
<accession>A0A843XVQ6</accession>
<sequence length="167" mass="17596">MVRPLPPDPSAQRRHLLTDSLLCRCSCSVAPPSALHRHQLGLPCRAVSSLAREAPGEGRPTSFSFSASEHLEEEDDDSGVVDQKPGEGGIVCDLRRVPTVSDKRAGAVVDGDEVEEPPHRQNHGGDPQAGCHLVDSSTCPEAATNQTRGGAGGGVGAELLWYPTCDL</sequence>
<dbReference type="AlphaFoldDB" id="A0A843XVQ6"/>
<dbReference type="EMBL" id="NMUH01014188">
    <property type="protein sequence ID" value="MQM22857.1"/>
    <property type="molecule type" value="Genomic_DNA"/>
</dbReference>
<proteinExistence type="predicted"/>
<organism evidence="2 3">
    <name type="scientific">Colocasia esculenta</name>
    <name type="common">Wild taro</name>
    <name type="synonym">Arum esculentum</name>
    <dbReference type="NCBI Taxonomy" id="4460"/>
    <lineage>
        <taxon>Eukaryota</taxon>
        <taxon>Viridiplantae</taxon>
        <taxon>Streptophyta</taxon>
        <taxon>Embryophyta</taxon>
        <taxon>Tracheophyta</taxon>
        <taxon>Spermatophyta</taxon>
        <taxon>Magnoliopsida</taxon>
        <taxon>Liliopsida</taxon>
        <taxon>Araceae</taxon>
        <taxon>Aroideae</taxon>
        <taxon>Colocasieae</taxon>
        <taxon>Colocasia</taxon>
    </lineage>
</organism>
<gene>
    <name evidence="2" type="ORF">Taro_055916</name>
</gene>
<keyword evidence="3" id="KW-1185">Reference proteome</keyword>
<name>A0A843XVQ6_COLES</name>
<comment type="caution">
    <text evidence="2">The sequence shown here is derived from an EMBL/GenBank/DDBJ whole genome shotgun (WGS) entry which is preliminary data.</text>
</comment>
<reference evidence="2" key="1">
    <citation type="submission" date="2017-07" db="EMBL/GenBank/DDBJ databases">
        <title>Taro Niue Genome Assembly and Annotation.</title>
        <authorList>
            <person name="Atibalentja N."/>
            <person name="Keating K."/>
            <person name="Fields C.J."/>
        </authorList>
    </citation>
    <scope>NUCLEOTIDE SEQUENCE</scope>
    <source>
        <strain evidence="2">Niue_2</strain>
        <tissue evidence="2">Leaf</tissue>
    </source>
</reference>
<evidence type="ECO:0000256" key="1">
    <source>
        <dbReference type="SAM" id="MobiDB-lite"/>
    </source>
</evidence>
<protein>
    <submittedName>
        <fullName evidence="2">Uncharacterized protein</fullName>
    </submittedName>
</protein>
<evidence type="ECO:0000313" key="2">
    <source>
        <dbReference type="EMBL" id="MQM22857.1"/>
    </source>
</evidence>
<dbReference type="Proteomes" id="UP000652761">
    <property type="component" value="Unassembled WGS sequence"/>
</dbReference>
<evidence type="ECO:0000313" key="3">
    <source>
        <dbReference type="Proteomes" id="UP000652761"/>
    </source>
</evidence>